<evidence type="ECO:0000256" key="18">
    <source>
        <dbReference type="SAM" id="Phobius"/>
    </source>
</evidence>
<dbReference type="CDD" id="cd00432">
    <property type="entry name" value="Ribosomal_L18_L5e"/>
    <property type="match status" value="1"/>
</dbReference>
<feature type="domain" description="RING-type" evidence="19">
    <location>
        <begin position="166"/>
        <end position="208"/>
    </location>
</feature>
<keyword evidence="12" id="KW-0689">Ribosomal protein</keyword>
<keyword evidence="8" id="KW-0479">Metal-binding</keyword>
<gene>
    <name evidence="20" type="ORF">ZIOFF_056881</name>
</gene>
<comment type="similarity">
    <text evidence="4">Belongs to the universal ribosomal protein uL18 family.</text>
</comment>
<evidence type="ECO:0000256" key="1">
    <source>
        <dbReference type="ARBA" id="ARBA00000900"/>
    </source>
</evidence>
<keyword evidence="13 18" id="KW-1133">Transmembrane helix</keyword>
<feature type="region of interest" description="Disordered" evidence="17">
    <location>
        <begin position="104"/>
        <end position="124"/>
    </location>
</feature>
<dbReference type="InterPro" id="IPR013083">
    <property type="entry name" value="Znf_RING/FYVE/PHD"/>
</dbReference>
<dbReference type="EMBL" id="JACMSC010000015">
    <property type="protein sequence ID" value="KAG6488123.1"/>
    <property type="molecule type" value="Genomic_DNA"/>
</dbReference>
<keyword evidence="21" id="KW-1185">Reference proteome</keyword>
<dbReference type="GO" id="GO:0016020">
    <property type="term" value="C:membrane"/>
    <property type="evidence" value="ECO:0007669"/>
    <property type="project" value="UniProtKB-SubCell"/>
</dbReference>
<name>A0A8J5FMS0_ZINOF</name>
<dbReference type="AlphaFoldDB" id="A0A8J5FMS0"/>
<protein>
    <recommendedName>
        <fullName evidence="5">RING-type E3 ubiquitin transferase</fullName>
        <ecNumber evidence="5">2.3.2.27</ecNumber>
    </recommendedName>
</protein>
<evidence type="ECO:0000256" key="6">
    <source>
        <dbReference type="ARBA" id="ARBA00022679"/>
    </source>
</evidence>
<feature type="compositionally biased region" description="Acidic residues" evidence="17">
    <location>
        <begin position="112"/>
        <end position="124"/>
    </location>
</feature>
<dbReference type="InterPro" id="IPR001841">
    <property type="entry name" value="Znf_RING"/>
</dbReference>
<accession>A0A8J5FMS0</accession>
<dbReference type="CDD" id="cd16461">
    <property type="entry name" value="RING-H2_EL5-like"/>
    <property type="match status" value="1"/>
</dbReference>
<evidence type="ECO:0000313" key="20">
    <source>
        <dbReference type="EMBL" id="KAG6488123.1"/>
    </source>
</evidence>
<reference evidence="20 21" key="1">
    <citation type="submission" date="2020-08" db="EMBL/GenBank/DDBJ databases">
        <title>Plant Genome Project.</title>
        <authorList>
            <person name="Zhang R.-G."/>
        </authorList>
    </citation>
    <scope>NUCLEOTIDE SEQUENCE [LARGE SCALE GENOMIC DNA]</scope>
    <source>
        <tissue evidence="20">Rhizome</tissue>
    </source>
</reference>
<dbReference type="GO" id="GO:0016567">
    <property type="term" value="P:protein ubiquitination"/>
    <property type="evidence" value="ECO:0007669"/>
    <property type="project" value="InterPro"/>
</dbReference>
<dbReference type="Pfam" id="PF00861">
    <property type="entry name" value="Ribosomal_L18p"/>
    <property type="match status" value="1"/>
</dbReference>
<dbReference type="FunFam" id="3.30.40.10:FF:000187">
    <property type="entry name" value="E3 ubiquitin-protein ligase ATL6"/>
    <property type="match status" value="1"/>
</dbReference>
<dbReference type="SUPFAM" id="SSF57850">
    <property type="entry name" value="RING/U-box"/>
    <property type="match status" value="1"/>
</dbReference>
<dbReference type="PANTHER" id="PTHR46913:SF19">
    <property type="entry name" value="RING-TYPE E3 UBIQUITIN TRANSFERASE"/>
    <property type="match status" value="1"/>
</dbReference>
<dbReference type="InterPro" id="IPR057268">
    <property type="entry name" value="Ribosomal_L18"/>
</dbReference>
<evidence type="ECO:0000256" key="7">
    <source>
        <dbReference type="ARBA" id="ARBA00022692"/>
    </source>
</evidence>
<keyword evidence="6" id="KW-0808">Transferase</keyword>
<dbReference type="GO" id="GO:0008270">
    <property type="term" value="F:zinc ion binding"/>
    <property type="evidence" value="ECO:0007669"/>
    <property type="project" value="UniProtKB-KW"/>
</dbReference>
<evidence type="ECO:0000259" key="19">
    <source>
        <dbReference type="PROSITE" id="PS50089"/>
    </source>
</evidence>
<evidence type="ECO:0000256" key="11">
    <source>
        <dbReference type="ARBA" id="ARBA00022833"/>
    </source>
</evidence>
<evidence type="ECO:0000256" key="5">
    <source>
        <dbReference type="ARBA" id="ARBA00012483"/>
    </source>
</evidence>
<keyword evidence="10" id="KW-0833">Ubl conjugation pathway</keyword>
<keyword evidence="11" id="KW-0862">Zinc</keyword>
<dbReference type="GO" id="GO:0005840">
    <property type="term" value="C:ribosome"/>
    <property type="evidence" value="ECO:0007669"/>
    <property type="project" value="UniProtKB-KW"/>
</dbReference>
<dbReference type="Proteomes" id="UP000734854">
    <property type="component" value="Unassembled WGS sequence"/>
</dbReference>
<evidence type="ECO:0000256" key="16">
    <source>
        <dbReference type="PROSITE-ProRule" id="PRU00175"/>
    </source>
</evidence>
<dbReference type="GO" id="GO:0061630">
    <property type="term" value="F:ubiquitin protein ligase activity"/>
    <property type="evidence" value="ECO:0007669"/>
    <property type="project" value="UniProtKB-EC"/>
</dbReference>
<feature type="compositionally biased region" description="Basic residues" evidence="17">
    <location>
        <begin position="340"/>
        <end position="352"/>
    </location>
</feature>
<dbReference type="GO" id="GO:0003735">
    <property type="term" value="F:structural constituent of ribosome"/>
    <property type="evidence" value="ECO:0007669"/>
    <property type="project" value="InterPro"/>
</dbReference>
<dbReference type="GO" id="GO:1990904">
    <property type="term" value="C:ribonucleoprotein complex"/>
    <property type="evidence" value="ECO:0007669"/>
    <property type="project" value="UniProtKB-KW"/>
</dbReference>
<dbReference type="GO" id="GO:0006412">
    <property type="term" value="P:translation"/>
    <property type="evidence" value="ECO:0007669"/>
    <property type="project" value="InterPro"/>
</dbReference>
<evidence type="ECO:0000256" key="14">
    <source>
        <dbReference type="ARBA" id="ARBA00023136"/>
    </source>
</evidence>
<keyword evidence="9 16" id="KW-0863">Zinc-finger</keyword>
<dbReference type="InterPro" id="IPR044600">
    <property type="entry name" value="ATL1/ATL16-like"/>
</dbReference>
<keyword evidence="14 18" id="KW-0472">Membrane</keyword>
<keyword evidence="15" id="KW-0687">Ribonucleoprotein</keyword>
<dbReference type="PANTHER" id="PTHR46913">
    <property type="entry name" value="RING-H2 FINGER PROTEIN ATL16"/>
    <property type="match status" value="1"/>
</dbReference>
<evidence type="ECO:0000256" key="12">
    <source>
        <dbReference type="ARBA" id="ARBA00022980"/>
    </source>
</evidence>
<comment type="caution">
    <text evidence="20">The sequence shown here is derived from an EMBL/GenBank/DDBJ whole genome shotgun (WGS) entry which is preliminary data.</text>
</comment>
<dbReference type="EC" id="2.3.2.27" evidence="5"/>
<evidence type="ECO:0000256" key="3">
    <source>
        <dbReference type="ARBA" id="ARBA00004906"/>
    </source>
</evidence>
<evidence type="ECO:0000256" key="15">
    <source>
        <dbReference type="ARBA" id="ARBA00023274"/>
    </source>
</evidence>
<evidence type="ECO:0000256" key="10">
    <source>
        <dbReference type="ARBA" id="ARBA00022786"/>
    </source>
</evidence>
<comment type="catalytic activity">
    <reaction evidence="1">
        <text>S-ubiquitinyl-[E2 ubiquitin-conjugating enzyme]-L-cysteine + [acceptor protein]-L-lysine = [E2 ubiquitin-conjugating enzyme]-L-cysteine + N(6)-ubiquitinyl-[acceptor protein]-L-lysine.</text>
        <dbReference type="EC" id="2.3.2.27"/>
    </reaction>
</comment>
<dbReference type="PROSITE" id="PS50089">
    <property type="entry name" value="ZF_RING_2"/>
    <property type="match status" value="1"/>
</dbReference>
<proteinExistence type="inferred from homology"/>
<comment type="subcellular location">
    <subcellularLocation>
        <location evidence="2">Membrane</location>
        <topology evidence="2">Single-pass membrane protein</topology>
    </subcellularLocation>
</comment>
<evidence type="ECO:0000256" key="13">
    <source>
        <dbReference type="ARBA" id="ARBA00022989"/>
    </source>
</evidence>
<dbReference type="Gene3D" id="3.30.40.10">
    <property type="entry name" value="Zinc/RING finger domain, C3HC4 (zinc finger)"/>
    <property type="match status" value="1"/>
</dbReference>
<evidence type="ECO:0000256" key="4">
    <source>
        <dbReference type="ARBA" id="ARBA00007116"/>
    </source>
</evidence>
<keyword evidence="7 18" id="KW-0812">Transmembrane</keyword>
<comment type="pathway">
    <text evidence="3">Protein modification; protein ubiquitination.</text>
</comment>
<evidence type="ECO:0000313" key="21">
    <source>
        <dbReference type="Proteomes" id="UP000734854"/>
    </source>
</evidence>
<organism evidence="20 21">
    <name type="scientific">Zingiber officinale</name>
    <name type="common">Ginger</name>
    <name type="synonym">Amomum zingiber</name>
    <dbReference type="NCBI Taxonomy" id="94328"/>
    <lineage>
        <taxon>Eukaryota</taxon>
        <taxon>Viridiplantae</taxon>
        <taxon>Streptophyta</taxon>
        <taxon>Embryophyta</taxon>
        <taxon>Tracheophyta</taxon>
        <taxon>Spermatophyta</taxon>
        <taxon>Magnoliopsida</taxon>
        <taxon>Liliopsida</taxon>
        <taxon>Zingiberales</taxon>
        <taxon>Zingiberaceae</taxon>
        <taxon>Zingiber</taxon>
    </lineage>
</organism>
<evidence type="ECO:0000256" key="9">
    <source>
        <dbReference type="ARBA" id="ARBA00022771"/>
    </source>
</evidence>
<dbReference type="Pfam" id="PF13639">
    <property type="entry name" value="zf-RING_2"/>
    <property type="match status" value="1"/>
</dbReference>
<dbReference type="Gene3D" id="3.30.420.100">
    <property type="match status" value="1"/>
</dbReference>
<feature type="transmembrane region" description="Helical" evidence="18">
    <location>
        <begin position="66"/>
        <end position="92"/>
    </location>
</feature>
<feature type="region of interest" description="Disordered" evidence="17">
    <location>
        <begin position="244"/>
        <end position="272"/>
    </location>
</feature>
<evidence type="ECO:0000256" key="8">
    <source>
        <dbReference type="ARBA" id="ARBA00022723"/>
    </source>
</evidence>
<evidence type="ECO:0000256" key="2">
    <source>
        <dbReference type="ARBA" id="ARBA00004167"/>
    </source>
</evidence>
<feature type="region of interest" description="Disordered" evidence="17">
    <location>
        <begin position="331"/>
        <end position="355"/>
    </location>
</feature>
<dbReference type="SUPFAM" id="SSF53137">
    <property type="entry name" value="Translational machinery components"/>
    <property type="match status" value="1"/>
</dbReference>
<sequence>MASGRANRRLFSPKATNAICRPLFPINCPPPPSPCPPLPPPPPPCPPLLTVSEESTTIRFHHSRSILPALSVAAASVVSVSAIMILLTLLLIRLRRRSSAAREDPVAAAAPLEDDDGGDGDGDGEEVMHHVWYIRTAGLDESFIESITAWAYKAGDGVLGASATGCSVCLSEFRDGELVRLLPKCDHAFHLGCIDTWLRSHVNCPLCRAPIFAPTSVTSATTPSSSSLPPPESGVVLAGPNTIASADDDQMAGRQIDLSPGTSEEELEGERSELEAENRAVAVPIPSAELQVPTDIGEDEFLPIRRSFSVNSISPELEGSLRNINNKKKQALEENSHARTTTRAKHARHASSFRKEMGRSLASASERVLSKLRATFVAVSVLVHHGLIYFSPNSISVPSDERCLRWCFLQVSPEDLRARSSKGIASPSQSAMVVPRRQFFRIDARNNAREESAKIRNRRMQRKYNGSARKPRLSVFCSNKQLYAMLVDDQNKKTLFYGSTLQKSIRGNPPCTSAEAAQKVGEELIEACKNLNISEISSYDRNGCKTGERISAFEIPISLHGFLFS</sequence>
<dbReference type="SMART" id="SM00184">
    <property type="entry name" value="RING"/>
    <property type="match status" value="1"/>
</dbReference>
<evidence type="ECO:0000256" key="17">
    <source>
        <dbReference type="SAM" id="MobiDB-lite"/>
    </source>
</evidence>
<dbReference type="InterPro" id="IPR005484">
    <property type="entry name" value="Ribosomal_uL18_bac/plant/anim"/>
</dbReference>